<dbReference type="Pfam" id="PF13966">
    <property type="entry name" value="zf-RVT"/>
    <property type="match status" value="1"/>
</dbReference>
<evidence type="ECO:0000313" key="2">
    <source>
        <dbReference type="EMBL" id="KAJ4771070.1"/>
    </source>
</evidence>
<evidence type="ECO:0000259" key="1">
    <source>
        <dbReference type="PROSITE" id="PS50878"/>
    </source>
</evidence>
<keyword evidence="2" id="KW-0695">RNA-directed DNA polymerase</keyword>
<dbReference type="PANTHER" id="PTHR33116:SF78">
    <property type="entry name" value="OS12G0587133 PROTEIN"/>
    <property type="match status" value="1"/>
</dbReference>
<dbReference type="PROSITE" id="PS50878">
    <property type="entry name" value="RT_POL"/>
    <property type="match status" value="1"/>
</dbReference>
<feature type="domain" description="Reverse transcriptase" evidence="1">
    <location>
        <begin position="1"/>
        <end position="131"/>
    </location>
</feature>
<reference evidence="2" key="1">
    <citation type="submission" date="2022-08" db="EMBL/GenBank/DDBJ databases">
        <authorList>
            <person name="Marques A."/>
        </authorList>
    </citation>
    <scope>NUCLEOTIDE SEQUENCE</scope>
    <source>
        <strain evidence="2">RhyPub2mFocal</strain>
        <tissue evidence="2">Leaves</tissue>
    </source>
</reference>
<dbReference type="AlphaFoldDB" id="A0AAV8DSW2"/>
<comment type="caution">
    <text evidence="2">The sequence shown here is derived from an EMBL/GenBank/DDBJ whole genome shotgun (WGS) entry which is preliminary data.</text>
</comment>
<dbReference type="InterPro" id="IPR043502">
    <property type="entry name" value="DNA/RNA_pol_sf"/>
</dbReference>
<protein>
    <submittedName>
        <fullName evidence="2">RNA-directed DNA polymerase (Reverse transcriptase)-related family protein</fullName>
    </submittedName>
</protein>
<accession>A0AAV8DSW2</accession>
<dbReference type="InterPro" id="IPR043128">
    <property type="entry name" value="Rev_trsase/Diguanyl_cyclase"/>
</dbReference>
<name>A0AAV8DSW2_9POAL</name>
<dbReference type="Gene3D" id="3.30.70.270">
    <property type="match status" value="1"/>
</dbReference>
<gene>
    <name evidence="2" type="ORF">LUZ62_055327</name>
</gene>
<keyword evidence="2" id="KW-0548">Nucleotidyltransferase</keyword>
<keyword evidence="3" id="KW-1185">Reference proteome</keyword>
<dbReference type="PANTHER" id="PTHR33116">
    <property type="entry name" value="REVERSE TRANSCRIPTASE ZINC-BINDING DOMAIN-CONTAINING PROTEIN-RELATED-RELATED"/>
    <property type="match status" value="1"/>
</dbReference>
<evidence type="ECO:0000313" key="3">
    <source>
        <dbReference type="Proteomes" id="UP001140206"/>
    </source>
</evidence>
<dbReference type="InterPro" id="IPR026960">
    <property type="entry name" value="RVT-Znf"/>
</dbReference>
<dbReference type="Pfam" id="PF00078">
    <property type="entry name" value="RVT_1"/>
    <property type="match status" value="1"/>
</dbReference>
<dbReference type="SUPFAM" id="SSF56672">
    <property type="entry name" value="DNA/RNA polymerases"/>
    <property type="match status" value="1"/>
</dbReference>
<proteinExistence type="predicted"/>
<dbReference type="InterPro" id="IPR000477">
    <property type="entry name" value="RT_dom"/>
</dbReference>
<keyword evidence="2" id="KW-0808">Transferase</keyword>
<dbReference type="GO" id="GO:0003964">
    <property type="term" value="F:RNA-directed DNA polymerase activity"/>
    <property type="evidence" value="ECO:0007669"/>
    <property type="project" value="UniProtKB-KW"/>
</dbReference>
<organism evidence="2 3">
    <name type="scientific">Rhynchospora pubera</name>
    <dbReference type="NCBI Taxonomy" id="906938"/>
    <lineage>
        <taxon>Eukaryota</taxon>
        <taxon>Viridiplantae</taxon>
        <taxon>Streptophyta</taxon>
        <taxon>Embryophyta</taxon>
        <taxon>Tracheophyta</taxon>
        <taxon>Spermatophyta</taxon>
        <taxon>Magnoliopsida</taxon>
        <taxon>Liliopsida</taxon>
        <taxon>Poales</taxon>
        <taxon>Cyperaceae</taxon>
        <taxon>Cyperoideae</taxon>
        <taxon>Rhynchosporeae</taxon>
        <taxon>Rhynchospora</taxon>
    </lineage>
</organism>
<sequence length="552" mass="62534">MLGPTFSHKRGLRQGDPISPFLFLLAADVLSRMLQATALTLDTTLSHKVFSPFFLLQYADDTLVFSSAEGHTLRALHLTLQLFQNVSGLTVNAAKSSFVPCNLSFEACNLLMQLFHFQHADFPLQYLGLPLTVTRPTRDCFQPLLDKIETKLAGWKGRLLSRSGRLVLVSSVLSSIPSYAMSSFLLPTWLVDAIDKIRKRFLWGTNTSGRQKIHLIAWNRICLPKSHGGLGLLDFKLHNRALLLRWIWKLYTCRQSLWFALASNLFSARRGCKSPALWVSGGSFFWRDLRSLFPLFQLSTRVTVQSGVDTSFWYDNWGGKPLSFLFKGVERPPKSRMCLKDGLQDALFLLPLPRQLETHSILAMAPTVLSPGRIDALRWRWSPDGRFSVATTYKCLSTAGKLGSPLNWIWSLKAPPSLKLFLYLLSNDRLLTRQQLSKRGILSQGGCALCDSDLLEDSLHLFFECPFSAQLRLRLHTLYNTPAVVPSHSIKEAVLFLFKGSNLNDFQLTLLATSLYALWLERNNRTFRSSTRAVPTLLEWIMAEARSYFFSC</sequence>
<dbReference type="Proteomes" id="UP001140206">
    <property type="component" value="Chromosome 3"/>
</dbReference>
<dbReference type="EMBL" id="JAMFTS010000003">
    <property type="protein sequence ID" value="KAJ4771070.1"/>
    <property type="molecule type" value="Genomic_DNA"/>
</dbReference>